<dbReference type="Proteomes" id="UP000059680">
    <property type="component" value="Chromosome 10"/>
</dbReference>
<keyword evidence="3" id="KW-1185">Reference proteome</keyword>
<accession>A0A0P0XWH5</accession>
<dbReference type="EMBL" id="AP014966">
    <property type="protein sequence ID" value="BAT11769.1"/>
    <property type="molecule type" value="Genomic_DNA"/>
</dbReference>
<feature type="non-terminal residue" evidence="2">
    <location>
        <position position="149"/>
    </location>
</feature>
<evidence type="ECO:0000313" key="3">
    <source>
        <dbReference type="Proteomes" id="UP000059680"/>
    </source>
</evidence>
<reference evidence="3" key="1">
    <citation type="journal article" date="2005" name="Nature">
        <title>The map-based sequence of the rice genome.</title>
        <authorList>
            <consortium name="International rice genome sequencing project (IRGSP)"/>
            <person name="Matsumoto T."/>
            <person name="Wu J."/>
            <person name="Kanamori H."/>
            <person name="Katayose Y."/>
            <person name="Fujisawa M."/>
            <person name="Namiki N."/>
            <person name="Mizuno H."/>
            <person name="Yamamoto K."/>
            <person name="Antonio B.A."/>
            <person name="Baba T."/>
            <person name="Sakata K."/>
            <person name="Nagamura Y."/>
            <person name="Aoki H."/>
            <person name="Arikawa K."/>
            <person name="Arita K."/>
            <person name="Bito T."/>
            <person name="Chiden Y."/>
            <person name="Fujitsuka N."/>
            <person name="Fukunaka R."/>
            <person name="Hamada M."/>
            <person name="Harada C."/>
            <person name="Hayashi A."/>
            <person name="Hijishita S."/>
            <person name="Honda M."/>
            <person name="Hosokawa S."/>
            <person name="Ichikawa Y."/>
            <person name="Idonuma A."/>
            <person name="Iijima M."/>
            <person name="Ikeda M."/>
            <person name="Ikeno M."/>
            <person name="Ito K."/>
            <person name="Ito S."/>
            <person name="Ito T."/>
            <person name="Ito Y."/>
            <person name="Ito Y."/>
            <person name="Iwabuchi A."/>
            <person name="Kamiya K."/>
            <person name="Karasawa W."/>
            <person name="Kurita K."/>
            <person name="Katagiri S."/>
            <person name="Kikuta A."/>
            <person name="Kobayashi H."/>
            <person name="Kobayashi N."/>
            <person name="Machita K."/>
            <person name="Maehara T."/>
            <person name="Masukawa M."/>
            <person name="Mizubayashi T."/>
            <person name="Mukai Y."/>
            <person name="Nagasaki H."/>
            <person name="Nagata Y."/>
            <person name="Naito S."/>
            <person name="Nakashima M."/>
            <person name="Nakama Y."/>
            <person name="Nakamichi Y."/>
            <person name="Nakamura M."/>
            <person name="Meguro A."/>
            <person name="Negishi M."/>
            <person name="Ohta I."/>
            <person name="Ohta T."/>
            <person name="Okamoto M."/>
            <person name="Ono N."/>
            <person name="Saji S."/>
            <person name="Sakaguchi M."/>
            <person name="Sakai K."/>
            <person name="Shibata M."/>
            <person name="Shimokawa T."/>
            <person name="Song J."/>
            <person name="Takazaki Y."/>
            <person name="Terasawa K."/>
            <person name="Tsugane M."/>
            <person name="Tsuji K."/>
            <person name="Ueda S."/>
            <person name="Waki K."/>
            <person name="Yamagata H."/>
            <person name="Yamamoto M."/>
            <person name="Yamamoto S."/>
            <person name="Yamane H."/>
            <person name="Yoshiki S."/>
            <person name="Yoshihara R."/>
            <person name="Yukawa K."/>
            <person name="Zhong H."/>
            <person name="Yano M."/>
            <person name="Yuan Q."/>
            <person name="Ouyang S."/>
            <person name="Liu J."/>
            <person name="Jones K.M."/>
            <person name="Gansberger K."/>
            <person name="Moffat K."/>
            <person name="Hill J."/>
            <person name="Bera J."/>
            <person name="Fadrosh D."/>
            <person name="Jin S."/>
            <person name="Johri S."/>
            <person name="Kim M."/>
            <person name="Overton L."/>
            <person name="Reardon M."/>
            <person name="Tsitrin T."/>
            <person name="Vuong H."/>
            <person name="Weaver B."/>
            <person name="Ciecko A."/>
            <person name="Tallon L."/>
            <person name="Jackson J."/>
            <person name="Pai G."/>
            <person name="Aken S.V."/>
            <person name="Utterback T."/>
            <person name="Reidmuller S."/>
            <person name="Feldblyum T."/>
            <person name="Hsiao J."/>
            <person name="Zismann V."/>
            <person name="Iobst S."/>
            <person name="de Vazeille A.R."/>
            <person name="Buell C.R."/>
            <person name="Ying K."/>
            <person name="Li Y."/>
            <person name="Lu T."/>
            <person name="Huang Y."/>
            <person name="Zhao Q."/>
            <person name="Feng Q."/>
            <person name="Zhang L."/>
            <person name="Zhu J."/>
            <person name="Weng Q."/>
            <person name="Mu J."/>
            <person name="Lu Y."/>
            <person name="Fan D."/>
            <person name="Liu Y."/>
            <person name="Guan J."/>
            <person name="Zhang Y."/>
            <person name="Yu S."/>
            <person name="Liu X."/>
            <person name="Zhang Y."/>
            <person name="Hong G."/>
            <person name="Han B."/>
            <person name="Choisne N."/>
            <person name="Demange N."/>
            <person name="Orjeda G."/>
            <person name="Samain S."/>
            <person name="Cattolico L."/>
            <person name="Pelletier E."/>
            <person name="Couloux A."/>
            <person name="Segurens B."/>
            <person name="Wincker P."/>
            <person name="D'Hont A."/>
            <person name="Scarpelli C."/>
            <person name="Weissenbach J."/>
            <person name="Salanoubat M."/>
            <person name="Quetier F."/>
            <person name="Yu Y."/>
            <person name="Kim H.R."/>
            <person name="Rambo T."/>
            <person name="Currie J."/>
            <person name="Collura K."/>
            <person name="Luo M."/>
            <person name="Yang T."/>
            <person name="Ammiraju J.S.S."/>
            <person name="Engler F."/>
            <person name="Soderlund C."/>
            <person name="Wing R.A."/>
            <person name="Palmer L.E."/>
            <person name="de la Bastide M."/>
            <person name="Spiegel L."/>
            <person name="Nascimento L."/>
            <person name="Zutavern T."/>
            <person name="O'Shaughnessy A."/>
            <person name="Dike S."/>
            <person name="Dedhia N."/>
            <person name="Preston R."/>
            <person name="Balija V."/>
            <person name="McCombie W.R."/>
            <person name="Chow T."/>
            <person name="Chen H."/>
            <person name="Chung M."/>
            <person name="Chen C."/>
            <person name="Shaw J."/>
            <person name="Wu H."/>
            <person name="Hsiao K."/>
            <person name="Chao Y."/>
            <person name="Chu M."/>
            <person name="Cheng C."/>
            <person name="Hour A."/>
            <person name="Lee P."/>
            <person name="Lin S."/>
            <person name="Lin Y."/>
            <person name="Liou J."/>
            <person name="Liu S."/>
            <person name="Hsing Y."/>
            <person name="Raghuvanshi S."/>
            <person name="Mohanty A."/>
            <person name="Bharti A.K."/>
            <person name="Gaur A."/>
            <person name="Gupta V."/>
            <person name="Kumar D."/>
            <person name="Ravi V."/>
            <person name="Vij S."/>
            <person name="Kapur A."/>
            <person name="Khurana P."/>
            <person name="Khurana P."/>
            <person name="Khurana J.P."/>
            <person name="Tyagi A.K."/>
            <person name="Gaikwad K."/>
            <person name="Singh A."/>
            <person name="Dalal V."/>
            <person name="Srivastava S."/>
            <person name="Dixit A."/>
            <person name="Pal A.K."/>
            <person name="Ghazi I.A."/>
            <person name="Yadav M."/>
            <person name="Pandit A."/>
            <person name="Bhargava A."/>
            <person name="Sureshbabu K."/>
            <person name="Batra K."/>
            <person name="Sharma T.R."/>
            <person name="Mohapatra T."/>
            <person name="Singh N.K."/>
            <person name="Messing J."/>
            <person name="Nelson A.B."/>
            <person name="Fuks G."/>
            <person name="Kavchok S."/>
            <person name="Keizer G."/>
            <person name="Linton E."/>
            <person name="Llaca V."/>
            <person name="Song R."/>
            <person name="Tanyolac B."/>
            <person name="Young S."/>
            <person name="Ho-Il K."/>
            <person name="Hahn J.H."/>
            <person name="Sangsakoo G."/>
            <person name="Vanavichit A."/>
            <person name="de Mattos Luiz.A.T."/>
            <person name="Zimmer P.D."/>
            <person name="Malone G."/>
            <person name="Dellagostin O."/>
            <person name="de Oliveira A.C."/>
            <person name="Bevan M."/>
            <person name="Bancroft I."/>
            <person name="Minx P."/>
            <person name="Cordum H."/>
            <person name="Wilson R."/>
            <person name="Cheng Z."/>
            <person name="Jin W."/>
            <person name="Jiang J."/>
            <person name="Leong S.A."/>
            <person name="Iwama H."/>
            <person name="Gojobori T."/>
            <person name="Itoh T."/>
            <person name="Niimura Y."/>
            <person name="Fujii Y."/>
            <person name="Habara T."/>
            <person name="Sakai H."/>
            <person name="Sato Y."/>
            <person name="Wilson G."/>
            <person name="Kumar K."/>
            <person name="McCouch S."/>
            <person name="Juretic N."/>
            <person name="Hoen D."/>
            <person name="Wright S."/>
            <person name="Bruskiewich R."/>
            <person name="Bureau T."/>
            <person name="Miyao A."/>
            <person name="Hirochika H."/>
            <person name="Nishikawa T."/>
            <person name="Kadowaki K."/>
            <person name="Sugiura M."/>
            <person name="Burr B."/>
            <person name="Sasaki T."/>
        </authorList>
    </citation>
    <scope>NUCLEOTIDE SEQUENCE [LARGE SCALE GENOMIC DNA]</scope>
    <source>
        <strain evidence="3">cv. Nipponbare</strain>
    </source>
</reference>
<gene>
    <name evidence="2" type="ordered locus">Os10g0529450</name>
    <name evidence="2" type="ORF">OSNPB_100529450</name>
</gene>
<reference evidence="2 3" key="3">
    <citation type="journal article" date="2013" name="Rice">
        <title>Improvement of the Oryza sativa Nipponbare reference genome using next generation sequence and optical map data.</title>
        <authorList>
            <person name="Kawahara Y."/>
            <person name="de la Bastide M."/>
            <person name="Hamilton J.P."/>
            <person name="Kanamori H."/>
            <person name="McCombie W.R."/>
            <person name="Ouyang S."/>
            <person name="Schwartz D.C."/>
            <person name="Tanaka T."/>
            <person name="Wu J."/>
            <person name="Zhou S."/>
            <person name="Childs K.L."/>
            <person name="Davidson R.M."/>
            <person name="Lin H."/>
            <person name="Quesada-Ocampo L."/>
            <person name="Vaillancourt B."/>
            <person name="Sakai H."/>
            <person name="Lee S.S."/>
            <person name="Kim J."/>
            <person name="Numa H."/>
            <person name="Itoh T."/>
            <person name="Buell C.R."/>
            <person name="Matsumoto T."/>
        </authorList>
    </citation>
    <scope>NUCLEOTIDE SEQUENCE [LARGE SCALE GENOMIC DNA]</scope>
    <source>
        <strain evidence="3">cv. Nipponbare</strain>
    </source>
</reference>
<name>A0A0P0XWH5_ORYSJ</name>
<evidence type="ECO:0000313" key="2">
    <source>
        <dbReference type="EMBL" id="BAT11769.1"/>
    </source>
</evidence>
<dbReference type="AlphaFoldDB" id="A0A0P0XWH5"/>
<organism evidence="2 3">
    <name type="scientific">Oryza sativa subsp. japonica</name>
    <name type="common">Rice</name>
    <dbReference type="NCBI Taxonomy" id="39947"/>
    <lineage>
        <taxon>Eukaryota</taxon>
        <taxon>Viridiplantae</taxon>
        <taxon>Streptophyta</taxon>
        <taxon>Embryophyta</taxon>
        <taxon>Tracheophyta</taxon>
        <taxon>Spermatophyta</taxon>
        <taxon>Magnoliopsida</taxon>
        <taxon>Liliopsida</taxon>
        <taxon>Poales</taxon>
        <taxon>Poaceae</taxon>
        <taxon>BOP clade</taxon>
        <taxon>Oryzoideae</taxon>
        <taxon>Oryzeae</taxon>
        <taxon>Oryzinae</taxon>
        <taxon>Oryza</taxon>
        <taxon>Oryza sativa</taxon>
    </lineage>
</organism>
<dbReference type="Gramene" id="Os10t0529450-00">
    <property type="protein sequence ID" value="Os10t0529450-00"/>
    <property type="gene ID" value="Os10g0529450"/>
</dbReference>
<dbReference type="InParanoid" id="A0A0P0XWH5"/>
<evidence type="ECO:0000256" key="1">
    <source>
        <dbReference type="SAM" id="MobiDB-lite"/>
    </source>
</evidence>
<protein>
    <submittedName>
        <fullName evidence="2">Os10g0529450 protein</fullName>
    </submittedName>
</protein>
<feature type="region of interest" description="Disordered" evidence="1">
    <location>
        <begin position="118"/>
        <end position="149"/>
    </location>
</feature>
<proteinExistence type="predicted"/>
<dbReference type="PaxDb" id="39947-A0A0P0XWH5"/>
<reference evidence="2 3" key="2">
    <citation type="journal article" date="2013" name="Plant Cell Physiol.">
        <title>Rice Annotation Project Database (RAP-DB): an integrative and interactive database for rice genomics.</title>
        <authorList>
            <person name="Sakai H."/>
            <person name="Lee S.S."/>
            <person name="Tanaka T."/>
            <person name="Numa H."/>
            <person name="Kim J."/>
            <person name="Kawahara Y."/>
            <person name="Wakimoto H."/>
            <person name="Yang C.C."/>
            <person name="Iwamoto M."/>
            <person name="Abe T."/>
            <person name="Yamada Y."/>
            <person name="Muto A."/>
            <person name="Inokuchi H."/>
            <person name="Ikemura T."/>
            <person name="Matsumoto T."/>
            <person name="Sasaki T."/>
            <person name="Itoh T."/>
        </authorList>
    </citation>
    <scope>NUCLEOTIDE SEQUENCE [LARGE SCALE GENOMIC DNA]</scope>
    <source>
        <strain evidence="3">cv. Nipponbare</strain>
    </source>
</reference>
<sequence>GVLDHLVDVLQDGLGGIQLAEAPQPRRQQRRLGGVEELGAGELVAGVHPRHEATQHDVDVADAVAAEEASLPLGALLQSSLQHVHRRERLLHELVPLLLRLHPLSCNLHARVPCRRCRRPRSERRRGRRGRRGGGRRRRRGRTRRCTAR</sequence>